<keyword evidence="1" id="KW-0732">Signal</keyword>
<proteinExistence type="predicted"/>
<dbReference type="EMBL" id="QXFT01000181">
    <property type="protein sequence ID" value="KAE9351797.1"/>
    <property type="molecule type" value="Genomic_DNA"/>
</dbReference>
<evidence type="ECO:0000256" key="1">
    <source>
        <dbReference type="SAM" id="SignalP"/>
    </source>
</evidence>
<comment type="caution">
    <text evidence="2">The sequence shown here is derived from an EMBL/GenBank/DDBJ whole genome shotgun (WGS) entry which is preliminary data.</text>
</comment>
<dbReference type="EMBL" id="QXFU01000190">
    <property type="protein sequence ID" value="KAE9040911.1"/>
    <property type="molecule type" value="Genomic_DNA"/>
</dbReference>
<evidence type="ECO:0000313" key="7">
    <source>
        <dbReference type="Proteomes" id="UP000435112"/>
    </source>
</evidence>
<reference evidence="5 7" key="1">
    <citation type="submission" date="2018-09" db="EMBL/GenBank/DDBJ databases">
        <title>Genomic investigation of the strawberry pathogen Phytophthora fragariae indicates pathogenicity is determined by transcriptional variation in three key races.</title>
        <authorList>
            <person name="Adams T.M."/>
            <person name="Armitage A.D."/>
            <person name="Sobczyk M.K."/>
            <person name="Bates H.J."/>
            <person name="Dunwell J.M."/>
            <person name="Nellist C.F."/>
            <person name="Harrison R.J."/>
        </authorList>
    </citation>
    <scope>NUCLEOTIDE SEQUENCE [LARGE SCALE GENOMIC DNA]</scope>
    <source>
        <strain evidence="3 5">SCRP249</strain>
        <strain evidence="2 7">SCRP324</strain>
        <strain evidence="4 6">SCRP333</strain>
    </source>
</reference>
<organism evidence="2 7">
    <name type="scientific">Phytophthora rubi</name>
    <dbReference type="NCBI Taxonomy" id="129364"/>
    <lineage>
        <taxon>Eukaryota</taxon>
        <taxon>Sar</taxon>
        <taxon>Stramenopiles</taxon>
        <taxon>Oomycota</taxon>
        <taxon>Peronosporomycetes</taxon>
        <taxon>Peronosporales</taxon>
        <taxon>Peronosporaceae</taxon>
        <taxon>Phytophthora</taxon>
    </lineage>
</organism>
<sequence length="63" mass="6965">MIPTQSLFMILLLRGKVFAAAAQFHHDHNAGSTKHNIPCCNPFVKYLASVYVALSSCCAWNAR</sequence>
<dbReference type="OrthoDB" id="10270035at2759"/>
<evidence type="ECO:0000313" key="3">
    <source>
        <dbReference type="EMBL" id="KAE9046451.1"/>
    </source>
</evidence>
<protein>
    <recommendedName>
        <fullName evidence="8">Secreted protein</fullName>
    </recommendedName>
</protein>
<dbReference type="AlphaFoldDB" id="A0A6A3NH44"/>
<feature type="chain" id="PRO_5036380248" description="Secreted protein" evidence="1">
    <location>
        <begin position="20"/>
        <end position="63"/>
    </location>
</feature>
<evidence type="ECO:0000313" key="5">
    <source>
        <dbReference type="Proteomes" id="UP000429607"/>
    </source>
</evidence>
<evidence type="ECO:0000313" key="4">
    <source>
        <dbReference type="EMBL" id="KAE9351797.1"/>
    </source>
</evidence>
<evidence type="ECO:0000313" key="6">
    <source>
        <dbReference type="Proteomes" id="UP000434957"/>
    </source>
</evidence>
<evidence type="ECO:0000313" key="2">
    <source>
        <dbReference type="EMBL" id="KAE9040911.1"/>
    </source>
</evidence>
<dbReference type="EMBL" id="QXFV01000188">
    <property type="protein sequence ID" value="KAE9046451.1"/>
    <property type="molecule type" value="Genomic_DNA"/>
</dbReference>
<accession>A0A6A3NH44</accession>
<dbReference type="Proteomes" id="UP000434957">
    <property type="component" value="Unassembled WGS sequence"/>
</dbReference>
<evidence type="ECO:0008006" key="8">
    <source>
        <dbReference type="Google" id="ProtNLM"/>
    </source>
</evidence>
<name>A0A6A3NH44_9STRA</name>
<feature type="signal peptide" evidence="1">
    <location>
        <begin position="1"/>
        <end position="19"/>
    </location>
</feature>
<gene>
    <name evidence="3" type="ORF">PR001_g4559</name>
    <name evidence="2" type="ORF">PR002_g4722</name>
    <name evidence="4" type="ORF">PR003_g4713</name>
</gene>
<keyword evidence="6" id="KW-1185">Reference proteome</keyword>
<dbReference type="Proteomes" id="UP000435112">
    <property type="component" value="Unassembled WGS sequence"/>
</dbReference>
<dbReference type="Proteomes" id="UP000429607">
    <property type="component" value="Unassembled WGS sequence"/>
</dbReference>